<dbReference type="Proteomes" id="UP000658127">
    <property type="component" value="Unassembled WGS sequence"/>
</dbReference>
<dbReference type="EMBL" id="BMNE01000005">
    <property type="protein sequence ID" value="GGN88875.1"/>
    <property type="molecule type" value="Genomic_DNA"/>
</dbReference>
<dbReference type="Pfam" id="PF21597">
    <property type="entry name" value="TetR_C_43"/>
    <property type="match status" value="1"/>
</dbReference>
<dbReference type="SUPFAM" id="SSF48498">
    <property type="entry name" value="Tetracyclin repressor-like, C-terminal domain"/>
    <property type="match status" value="1"/>
</dbReference>
<organism evidence="2 3">
    <name type="scientific">Nocardia rhizosphaerihabitans</name>
    <dbReference type="NCBI Taxonomy" id="1691570"/>
    <lineage>
        <taxon>Bacteria</taxon>
        <taxon>Bacillati</taxon>
        <taxon>Actinomycetota</taxon>
        <taxon>Actinomycetes</taxon>
        <taxon>Mycobacteriales</taxon>
        <taxon>Nocardiaceae</taxon>
        <taxon>Nocardia</taxon>
    </lineage>
</organism>
<protein>
    <recommendedName>
        <fullName evidence="1">Transcriptional regulator SbtR-like C-terminal domain-containing protein</fullName>
    </recommendedName>
</protein>
<keyword evidence="3" id="KW-1185">Reference proteome</keyword>
<dbReference type="InterPro" id="IPR049445">
    <property type="entry name" value="TetR_SbtR-like_C"/>
</dbReference>
<gene>
    <name evidence="2" type="ORF">GCM10011610_46770</name>
</gene>
<proteinExistence type="predicted"/>
<dbReference type="Gene3D" id="1.10.357.10">
    <property type="entry name" value="Tetracycline Repressor, domain 2"/>
    <property type="match status" value="1"/>
</dbReference>
<reference evidence="3" key="1">
    <citation type="journal article" date="2019" name="Int. J. Syst. Evol. Microbiol.">
        <title>The Global Catalogue of Microorganisms (GCM) 10K type strain sequencing project: providing services to taxonomists for standard genome sequencing and annotation.</title>
        <authorList>
            <consortium name="The Broad Institute Genomics Platform"/>
            <consortium name="The Broad Institute Genome Sequencing Center for Infectious Disease"/>
            <person name="Wu L."/>
            <person name="Ma J."/>
        </authorList>
    </citation>
    <scope>NUCLEOTIDE SEQUENCE [LARGE SCALE GENOMIC DNA]</scope>
    <source>
        <strain evidence="3">CGMCC 4.7329</strain>
    </source>
</reference>
<sequence length="206" mass="21666">MDALRIDIPAAAACTATSIGPSFSSTRAITSAGCAGSVMSAANGSASIPSARRAAARSAAAVADRVEAGAAIAEQALELTDPWESFTFLVERICALQAGDRILGELALRNPPSAALERAREHGHALMRRIIVRAQEAGALRPDWTLEDIAFITWSHTSVVAATANVAPELWRRNLALILDGLRAKAAHPLPVPALIEDQLMQAMRG</sequence>
<evidence type="ECO:0000313" key="3">
    <source>
        <dbReference type="Proteomes" id="UP000658127"/>
    </source>
</evidence>
<feature type="domain" description="Transcriptional regulator SbtR-like C-terminal" evidence="1">
    <location>
        <begin position="112"/>
        <end position="184"/>
    </location>
</feature>
<comment type="caution">
    <text evidence="2">The sequence shown here is derived from an EMBL/GenBank/DDBJ whole genome shotgun (WGS) entry which is preliminary data.</text>
</comment>
<accession>A0ABQ2KP06</accession>
<name>A0ABQ2KP06_9NOCA</name>
<evidence type="ECO:0000313" key="2">
    <source>
        <dbReference type="EMBL" id="GGN88875.1"/>
    </source>
</evidence>
<dbReference type="InterPro" id="IPR036271">
    <property type="entry name" value="Tet_transcr_reg_TetR-rel_C_sf"/>
</dbReference>
<evidence type="ECO:0000259" key="1">
    <source>
        <dbReference type="Pfam" id="PF21597"/>
    </source>
</evidence>